<dbReference type="PRINTS" id="PR00437">
    <property type="entry name" value="SMALLCYTKCXC"/>
</dbReference>
<evidence type="ECO:0000256" key="2">
    <source>
        <dbReference type="ARBA" id="ARBA00022729"/>
    </source>
</evidence>
<name>G7MT35_MACMU</name>
<evidence type="ECO:0000259" key="6">
    <source>
        <dbReference type="SMART" id="SM00199"/>
    </source>
</evidence>
<protein>
    <recommendedName>
        <fullName evidence="6">Chemokine interleukin-8-like domain-containing protein</fullName>
    </recommendedName>
</protein>
<evidence type="ECO:0000256" key="5">
    <source>
        <dbReference type="SAM" id="SignalP"/>
    </source>
</evidence>
<dbReference type="SMART" id="SM00199">
    <property type="entry name" value="SCY"/>
    <property type="match status" value="1"/>
</dbReference>
<dbReference type="EMBL" id="CM001257">
    <property type="protein sequence ID" value="EHH25931.1"/>
    <property type="molecule type" value="Genomic_DNA"/>
</dbReference>
<dbReference type="Gene3D" id="2.40.50.40">
    <property type="match status" value="1"/>
</dbReference>
<dbReference type="AlphaFoldDB" id="G7MT35"/>
<dbReference type="SUPFAM" id="SSF54117">
    <property type="entry name" value="Interleukin 8-like chemokines"/>
    <property type="match status" value="1"/>
</dbReference>
<reference evidence="7" key="1">
    <citation type="journal article" date="2011" name="Nat. Biotechnol.">
        <title>Genome sequencing and comparison of two nonhuman primate animal models, the cynomolgus and Chinese rhesus macaques.</title>
        <authorList>
            <person name="Yan G."/>
            <person name="Zhang G."/>
            <person name="Fang X."/>
            <person name="Zhang Y."/>
            <person name="Li C."/>
            <person name="Ling F."/>
            <person name="Cooper D.N."/>
            <person name="Li Q."/>
            <person name="Li Y."/>
            <person name="van Gool A.J."/>
            <person name="Du H."/>
            <person name="Chen J."/>
            <person name="Chen R."/>
            <person name="Zhang P."/>
            <person name="Huang Z."/>
            <person name="Thompson J.R."/>
            <person name="Meng Y."/>
            <person name="Bai Y."/>
            <person name="Wang J."/>
            <person name="Zhuo M."/>
            <person name="Wang T."/>
            <person name="Huang Y."/>
            <person name="Wei L."/>
            <person name="Li J."/>
            <person name="Wang Z."/>
            <person name="Hu H."/>
            <person name="Yang P."/>
            <person name="Le L."/>
            <person name="Stenson P.D."/>
            <person name="Li B."/>
            <person name="Liu X."/>
            <person name="Ball E.V."/>
            <person name="An N."/>
            <person name="Huang Q."/>
            <person name="Zhang Y."/>
            <person name="Fan W."/>
            <person name="Zhang X."/>
            <person name="Li Y."/>
            <person name="Wang W."/>
            <person name="Katze M.G."/>
            <person name="Su B."/>
            <person name="Nielsen R."/>
            <person name="Yang H."/>
            <person name="Wang J."/>
            <person name="Wang X."/>
            <person name="Wang J."/>
        </authorList>
    </citation>
    <scope>NUCLEOTIDE SEQUENCE [LARGE SCALE GENOMIC DNA]</scope>
    <source>
        <strain evidence="7">CR-5</strain>
    </source>
</reference>
<sequence length="126" mass="13897">MSLRLNATPSCNSTRPFRAWQVLLLLLLLLTALPSCTNGQSKRNLGKSKDSVLYIELHCVCVKAASGIHPSNVISNIHIYLLFSTDNSVVSCRVMLKDERKMCLDPEAPRIKKIVQKMLEGDGSAA</sequence>
<feature type="domain" description="Chemokine interleukin-8-like" evidence="6">
    <location>
        <begin position="56"/>
        <end position="118"/>
    </location>
</feature>
<dbReference type="Proteomes" id="UP000013456">
    <property type="component" value="Chromosome 5"/>
</dbReference>
<accession>G7MT35</accession>
<feature type="signal peptide" evidence="5">
    <location>
        <begin position="1"/>
        <end position="39"/>
    </location>
</feature>
<organism evidence="7">
    <name type="scientific">Macaca mulatta</name>
    <name type="common">Rhesus macaque</name>
    <dbReference type="NCBI Taxonomy" id="9544"/>
    <lineage>
        <taxon>Eukaryota</taxon>
        <taxon>Metazoa</taxon>
        <taxon>Chordata</taxon>
        <taxon>Craniata</taxon>
        <taxon>Vertebrata</taxon>
        <taxon>Euteleostomi</taxon>
        <taxon>Mammalia</taxon>
        <taxon>Eutheria</taxon>
        <taxon>Euarchontoglires</taxon>
        <taxon>Primates</taxon>
        <taxon>Haplorrhini</taxon>
        <taxon>Catarrhini</taxon>
        <taxon>Cercopithecidae</taxon>
        <taxon>Cercopithecinae</taxon>
        <taxon>Macaca</taxon>
    </lineage>
</organism>
<dbReference type="PRINTS" id="PR00436">
    <property type="entry name" value="INTERLEUKIN8"/>
</dbReference>
<gene>
    <name evidence="7" type="ORF">EGK_15797</name>
</gene>
<evidence type="ECO:0000256" key="3">
    <source>
        <dbReference type="ARBA" id="ARBA00023157"/>
    </source>
</evidence>
<dbReference type="InterPro" id="IPR036048">
    <property type="entry name" value="Interleukin_8-like_sf"/>
</dbReference>
<evidence type="ECO:0000313" key="7">
    <source>
        <dbReference type="EMBL" id="EHH25931.1"/>
    </source>
</evidence>
<dbReference type="GO" id="GO:0008009">
    <property type="term" value="F:chemokine activity"/>
    <property type="evidence" value="ECO:0007669"/>
    <property type="project" value="InterPro"/>
</dbReference>
<feature type="chain" id="PRO_5003500218" description="Chemokine interleukin-8-like domain-containing protein" evidence="5">
    <location>
        <begin position="40"/>
        <end position="126"/>
    </location>
</feature>
<evidence type="ECO:0000256" key="1">
    <source>
        <dbReference type="ARBA" id="ARBA00022514"/>
    </source>
</evidence>
<evidence type="ECO:0000256" key="4">
    <source>
        <dbReference type="ARBA" id="ARBA00023198"/>
    </source>
</evidence>
<keyword evidence="4" id="KW-0395">Inflammatory response</keyword>
<dbReference type="InterPro" id="IPR001811">
    <property type="entry name" value="Chemokine_IL8-like_dom"/>
</dbReference>
<proteinExistence type="predicted"/>
<dbReference type="InterPro" id="IPR001089">
    <property type="entry name" value="Chemokine_CXC"/>
</dbReference>
<keyword evidence="1" id="KW-0202">Cytokine</keyword>
<dbReference type="GO" id="GO:0006955">
    <property type="term" value="P:immune response"/>
    <property type="evidence" value="ECO:0007669"/>
    <property type="project" value="InterPro"/>
</dbReference>
<dbReference type="GO" id="GO:0005615">
    <property type="term" value="C:extracellular space"/>
    <property type="evidence" value="ECO:0007669"/>
    <property type="project" value="UniProtKB-KW"/>
</dbReference>
<dbReference type="GO" id="GO:0006954">
    <property type="term" value="P:inflammatory response"/>
    <property type="evidence" value="ECO:0007669"/>
    <property type="project" value="UniProtKB-KW"/>
</dbReference>
<keyword evidence="2 5" id="KW-0732">Signal</keyword>
<keyword evidence="3" id="KW-1015">Disulfide bond</keyword>